<organism evidence="3 4">
    <name type="scientific">Eubacterium maltosivorans</name>
    <dbReference type="NCBI Taxonomy" id="2041044"/>
    <lineage>
        <taxon>Bacteria</taxon>
        <taxon>Bacillati</taxon>
        <taxon>Bacillota</taxon>
        <taxon>Clostridia</taxon>
        <taxon>Eubacteriales</taxon>
        <taxon>Eubacteriaceae</taxon>
        <taxon>Eubacterium</taxon>
    </lineage>
</organism>
<dbReference type="Pfam" id="PF18662">
    <property type="entry name" value="HTH_56"/>
    <property type="match status" value="1"/>
</dbReference>
<feature type="domain" description="DNA primase/polymerase bifunctional N-terminal" evidence="2">
    <location>
        <begin position="8"/>
        <end position="167"/>
    </location>
</feature>
<dbReference type="SMART" id="SM00943">
    <property type="entry name" value="Prim-Pol"/>
    <property type="match status" value="1"/>
</dbReference>
<dbReference type="RefSeq" id="WP_096919571.1">
    <property type="nucleotide sequence ID" value="NZ_CP029487.1"/>
</dbReference>
<dbReference type="InterPro" id="IPR009270">
    <property type="entry name" value="DUF927"/>
</dbReference>
<dbReference type="KEGG" id="emt:CPZ25_005720"/>
<dbReference type="InterPro" id="IPR015330">
    <property type="entry name" value="DNA_primase/pol_bifunc_N"/>
</dbReference>
<dbReference type="Pfam" id="PF06048">
    <property type="entry name" value="DUF927"/>
    <property type="match status" value="1"/>
</dbReference>
<dbReference type="InterPro" id="IPR040538">
    <property type="entry name" value="Cch_HTH"/>
</dbReference>
<evidence type="ECO:0000313" key="4">
    <source>
        <dbReference type="Proteomes" id="UP000218387"/>
    </source>
</evidence>
<dbReference type="AlphaFoldDB" id="A0A4P9C631"/>
<protein>
    <submittedName>
        <fullName evidence="3">DUF927 domain-containing protein</fullName>
    </submittedName>
</protein>
<sequence length="893" mass="99324">MPNFLASALKFARGGFPVFPVAARGKAPLTENGLKDATTDEKQINRWWSKWPDANIAMATGHGMVVLDIDVDADRGVDGYDSLRLWESEFETLPETWMVLTGGGGTHYYFKTDKEIRNRTGVLPGVDVRGDGGYVIVPPSIHPNGRTYEWDAVSFDYKAPVPLPEDLYALMVNNSTSDRPKFELPEQIPEGERNDTLFRYAASLQGKGRTDFEIMAIVQAANDQCCDVPLKPGEVETLVNSALRYDKGEDQAATAAESKDTLKRVADAEDVERLLSRETFERIFAIKDPFEREKQIAKMKAAARSLKVTQSFNNLLRAHQKERAMAKKQAESRDIQFTDPPIKGLKCGEWVAEDSGVYRNVEKNNGDAFKEYACSHPVIITERLCNIDTETEKLTLAFLKDDKWQTLIVERSTLASRTKVIELADRGIAVNSENAKAFIRYLADLESLNLDKIPAYQSIDRMGWIGTAFSPYVEDIRFDGDAKNREIFEAVTEAGDYETWKTLCQNVRKTSVIGKIMLAASFASCLIEPMAKLPFFVHLWGGTEAGKTVALMLAASVWGNPVLGKLTRSFNATLVGLERAAAFNYAIPLVLDELQTIKDSYGGGFDKIVYNLCEGQGKIRGLKAGGIERMNKWKNVFLSSGEQPLSNDTSGGGAKNRCVEIGCKTNIFENARLVANTVQGNYGFAGKHFVQFLQDEAVFSLIRPQFDTFYDELIEGGSTEKQCLAGALLLFADMIATDMIFEDDKPLTVEELAPFLTTREEIDVATRAHAWILSWIASNRFHFQKIGMDGRADPMQENIAIWGRIERDGYTSIIGSRLAEDIEKAGFSYRAVLSALADRDALAQSGGKNTCTVRINGCPVRCVRIKTNQTLDGEQISLLDDPDFYELEDTHTA</sequence>
<dbReference type="Pfam" id="PF09250">
    <property type="entry name" value="Prim-Pol"/>
    <property type="match status" value="1"/>
</dbReference>
<dbReference type="InterPro" id="IPR014820">
    <property type="entry name" value="PriCT_1"/>
</dbReference>
<evidence type="ECO:0000259" key="2">
    <source>
        <dbReference type="SMART" id="SM00943"/>
    </source>
</evidence>
<name>A0A4P9C631_EUBML</name>
<reference evidence="3 4" key="1">
    <citation type="submission" date="2018-05" db="EMBL/GenBank/DDBJ databases">
        <title>Genome comparison of Eubacterium sp.</title>
        <authorList>
            <person name="Feng Y."/>
            <person name="Sanchez-Andrea I."/>
            <person name="Stams A.J.M."/>
            <person name="De Vos W.M."/>
        </authorList>
    </citation>
    <scope>NUCLEOTIDE SEQUENCE [LARGE SCALE GENOMIC DNA]</scope>
    <source>
        <strain evidence="3 4">YI</strain>
    </source>
</reference>
<dbReference type="CDD" id="cd04859">
    <property type="entry name" value="Prim_Pol"/>
    <property type="match status" value="1"/>
</dbReference>
<evidence type="ECO:0000259" key="1">
    <source>
        <dbReference type="SMART" id="SM00942"/>
    </source>
</evidence>
<feature type="domain" description="Primase C-terminal 1" evidence="1">
    <location>
        <begin position="182"/>
        <end position="248"/>
    </location>
</feature>
<proteinExistence type="predicted"/>
<accession>A0A4P9C631</accession>
<dbReference type="Pfam" id="PF08708">
    <property type="entry name" value="PriCT_1"/>
    <property type="match status" value="1"/>
</dbReference>
<dbReference type="Proteomes" id="UP000218387">
    <property type="component" value="Chromosome"/>
</dbReference>
<gene>
    <name evidence="3" type="ORF">CPZ25_005720</name>
</gene>
<dbReference type="SMART" id="SM00942">
    <property type="entry name" value="PriCT_1"/>
    <property type="match status" value="1"/>
</dbReference>
<dbReference type="EMBL" id="CP029487">
    <property type="protein sequence ID" value="QCT70847.1"/>
    <property type="molecule type" value="Genomic_DNA"/>
</dbReference>
<keyword evidence="4" id="KW-1185">Reference proteome</keyword>
<evidence type="ECO:0000313" key="3">
    <source>
        <dbReference type="EMBL" id="QCT70847.1"/>
    </source>
</evidence>
<dbReference type="SUPFAM" id="SSF56747">
    <property type="entry name" value="Prim-pol domain"/>
    <property type="match status" value="1"/>
</dbReference>